<accession>A0A2P2NN97</accession>
<proteinExistence type="predicted"/>
<protein>
    <submittedName>
        <fullName evidence="1">Uncharacterized protein</fullName>
    </submittedName>
</protein>
<dbReference type="AlphaFoldDB" id="A0A2P2NN97"/>
<evidence type="ECO:0000313" key="1">
    <source>
        <dbReference type="EMBL" id="MBX43925.1"/>
    </source>
</evidence>
<reference evidence="1" key="1">
    <citation type="submission" date="2018-02" db="EMBL/GenBank/DDBJ databases">
        <title>Rhizophora mucronata_Transcriptome.</title>
        <authorList>
            <person name="Meera S.P."/>
            <person name="Sreeshan A."/>
            <person name="Augustine A."/>
        </authorList>
    </citation>
    <scope>NUCLEOTIDE SEQUENCE</scope>
    <source>
        <tissue evidence="1">Leaf</tissue>
    </source>
</reference>
<organism evidence="1">
    <name type="scientific">Rhizophora mucronata</name>
    <name type="common">Asiatic mangrove</name>
    <dbReference type="NCBI Taxonomy" id="61149"/>
    <lineage>
        <taxon>Eukaryota</taxon>
        <taxon>Viridiplantae</taxon>
        <taxon>Streptophyta</taxon>
        <taxon>Embryophyta</taxon>
        <taxon>Tracheophyta</taxon>
        <taxon>Spermatophyta</taxon>
        <taxon>Magnoliopsida</taxon>
        <taxon>eudicotyledons</taxon>
        <taxon>Gunneridae</taxon>
        <taxon>Pentapetalae</taxon>
        <taxon>rosids</taxon>
        <taxon>fabids</taxon>
        <taxon>Malpighiales</taxon>
        <taxon>Rhizophoraceae</taxon>
        <taxon>Rhizophora</taxon>
    </lineage>
</organism>
<dbReference type="EMBL" id="GGEC01063441">
    <property type="protein sequence ID" value="MBX43925.1"/>
    <property type="molecule type" value="Transcribed_RNA"/>
</dbReference>
<name>A0A2P2NN97_RHIMU</name>
<sequence>MLIYGEASPFWLLLNKFCIGTHCYFFCQPVAFILKFLHARVP</sequence>